<feature type="non-terminal residue" evidence="1">
    <location>
        <position position="1"/>
    </location>
</feature>
<reference evidence="1 2" key="1">
    <citation type="journal article" date="2012" name="PLoS Pathog.">
        <title>Diverse lifestyles and strategies of plant pathogenesis encoded in the genomes of eighteen Dothideomycetes fungi.</title>
        <authorList>
            <person name="Ohm R.A."/>
            <person name="Feau N."/>
            <person name="Henrissat B."/>
            <person name="Schoch C.L."/>
            <person name="Horwitz B.A."/>
            <person name="Barry K.W."/>
            <person name="Condon B.J."/>
            <person name="Copeland A.C."/>
            <person name="Dhillon B."/>
            <person name="Glaser F."/>
            <person name="Hesse C.N."/>
            <person name="Kosti I."/>
            <person name="LaButti K."/>
            <person name="Lindquist E.A."/>
            <person name="Lucas S."/>
            <person name="Salamov A.A."/>
            <person name="Bradshaw R.E."/>
            <person name="Ciuffetti L."/>
            <person name="Hamelin R.C."/>
            <person name="Kema G.H.J."/>
            <person name="Lawrence C."/>
            <person name="Scott J.A."/>
            <person name="Spatafora J.W."/>
            <person name="Turgeon B.G."/>
            <person name="de Wit P.J.G.M."/>
            <person name="Zhong S."/>
            <person name="Goodwin S.B."/>
            <person name="Grigoriev I.V."/>
        </authorList>
    </citation>
    <scope>NUCLEOTIDE SEQUENCE [LARGE SCALE GENOMIC DNA]</scope>
    <source>
        <strain evidence="1 2">CIRAD86</strain>
    </source>
</reference>
<dbReference type="eggNOG" id="KOG0017">
    <property type="taxonomic scope" value="Eukaryota"/>
</dbReference>
<dbReference type="Proteomes" id="UP000016932">
    <property type="component" value="Unassembled WGS sequence"/>
</dbReference>
<dbReference type="KEGG" id="pfj:MYCFIDRAFT_147262"/>
<proteinExistence type="predicted"/>
<dbReference type="GeneID" id="19331357"/>
<keyword evidence="2" id="KW-1185">Reference proteome</keyword>
<organism evidence="1 2">
    <name type="scientific">Pseudocercospora fijiensis (strain CIRAD86)</name>
    <name type="common">Black leaf streak disease fungus</name>
    <name type="synonym">Mycosphaerella fijiensis</name>
    <dbReference type="NCBI Taxonomy" id="383855"/>
    <lineage>
        <taxon>Eukaryota</taxon>
        <taxon>Fungi</taxon>
        <taxon>Dikarya</taxon>
        <taxon>Ascomycota</taxon>
        <taxon>Pezizomycotina</taxon>
        <taxon>Dothideomycetes</taxon>
        <taxon>Dothideomycetidae</taxon>
        <taxon>Mycosphaerellales</taxon>
        <taxon>Mycosphaerellaceae</taxon>
        <taxon>Pseudocercospora</taxon>
    </lineage>
</organism>
<protein>
    <recommendedName>
        <fullName evidence="3">Reverse transcriptase Ty1/copia-type domain-containing protein</fullName>
    </recommendedName>
</protein>
<accession>M3AHS1</accession>
<evidence type="ECO:0000313" key="2">
    <source>
        <dbReference type="Proteomes" id="UP000016932"/>
    </source>
</evidence>
<dbReference type="STRING" id="383855.M3AHS1"/>
<dbReference type="OrthoDB" id="3799035at2759"/>
<evidence type="ECO:0008006" key="3">
    <source>
        <dbReference type="Google" id="ProtNLM"/>
    </source>
</evidence>
<dbReference type="RefSeq" id="XP_007932387.1">
    <property type="nucleotide sequence ID" value="XM_007934196.1"/>
</dbReference>
<evidence type="ECO:0000313" key="1">
    <source>
        <dbReference type="EMBL" id="EME77062.1"/>
    </source>
</evidence>
<dbReference type="AlphaFoldDB" id="M3AHS1"/>
<dbReference type="EMBL" id="KB446571">
    <property type="protein sequence ID" value="EME77062.1"/>
    <property type="molecule type" value="Genomic_DNA"/>
</dbReference>
<dbReference type="VEuPathDB" id="FungiDB:MYCFIDRAFT_147262"/>
<dbReference type="CDD" id="cd09272">
    <property type="entry name" value="RNase_HI_RT_Ty1"/>
    <property type="match status" value="1"/>
</dbReference>
<gene>
    <name evidence="1" type="ORF">MYCFIDRAFT_147262</name>
</gene>
<name>M3AHS1_PSEFD</name>
<dbReference type="HOGENOM" id="CLU_001650_6_4_1"/>
<sequence>LYIDNNTAIKLSKNLEFYLRTKCIELRYYFLREQVTEGTINIARVNTKDNLADMFTKALPRATFEGILKRLYLNPLNNIRLV</sequence>